<reference evidence="1" key="2">
    <citation type="submission" date="2022-01" db="EMBL/GenBank/DDBJ databases">
        <title>Novel bile acid biosynthetic pathways are enriched in the microbiome of centenarians.</title>
        <authorList>
            <person name="Sato Y."/>
            <person name="Atarashi K."/>
            <person name="Plichta R.D."/>
            <person name="Arai Y."/>
            <person name="Sasajima S."/>
            <person name="Kearney M.S."/>
            <person name="Suda W."/>
            <person name="Takeshita K."/>
            <person name="Sasaki T."/>
            <person name="Okamoto S."/>
            <person name="Skelly N.A."/>
            <person name="Okamura Y."/>
            <person name="Vlamakis H."/>
            <person name="Li Y."/>
            <person name="Tanoue T."/>
            <person name="Takei H."/>
            <person name="Nittono H."/>
            <person name="Narushima S."/>
            <person name="Irie J."/>
            <person name="Itoh H."/>
            <person name="Moriya K."/>
            <person name="Sugiura Y."/>
            <person name="Suematsu M."/>
            <person name="Moritoki N."/>
            <person name="Shibata S."/>
            <person name="Littman R.D."/>
            <person name="Fischbach A.M."/>
            <person name="Uwamino Y."/>
            <person name="Inoue T."/>
            <person name="Honda A."/>
            <person name="Hattori M."/>
            <person name="Murai T."/>
            <person name="Xavier J.R."/>
            <person name="Hirose N."/>
            <person name="Honda K."/>
        </authorList>
    </citation>
    <scope>NUCLEOTIDE SEQUENCE</scope>
    <source>
        <strain evidence="1">CE91-St55</strain>
    </source>
</reference>
<dbReference type="Proteomes" id="UP001055091">
    <property type="component" value="Unassembled WGS sequence"/>
</dbReference>
<dbReference type="RefSeq" id="WP_006776876.1">
    <property type="nucleotide sequence ID" value="NZ_BQNJ01000002.1"/>
</dbReference>
<comment type="caution">
    <text evidence="1">The sequence shown here is derived from an EMBL/GenBank/DDBJ whole genome shotgun (WGS) entry which is preliminary data.</text>
</comment>
<dbReference type="GeneID" id="93149032"/>
<accession>A0A174WXV4</accession>
<proteinExistence type="predicted"/>
<evidence type="ECO:0000313" key="4">
    <source>
        <dbReference type="Proteomes" id="UP001055091"/>
    </source>
</evidence>
<sequence length="76" mass="9426">MNNEQMKEIFWQTYNVFWNKWKNVLLTRQSPEWDEIVEEGRELIKKYHCDICSHMISDMIQILKERYEKEERKGGT</sequence>
<dbReference type="EMBL" id="BQNJ01000002">
    <property type="protein sequence ID" value="GKH02841.1"/>
    <property type="molecule type" value="Genomic_DNA"/>
</dbReference>
<dbReference type="EMBL" id="WNME01000040">
    <property type="protein sequence ID" value="MUB66994.1"/>
    <property type="molecule type" value="Genomic_DNA"/>
</dbReference>
<evidence type="ECO:0000313" key="3">
    <source>
        <dbReference type="Proteomes" id="UP000434223"/>
    </source>
</evidence>
<protein>
    <submittedName>
        <fullName evidence="1">Uncharacterized protein</fullName>
    </submittedName>
</protein>
<evidence type="ECO:0000313" key="1">
    <source>
        <dbReference type="EMBL" id="GKH02841.1"/>
    </source>
</evidence>
<dbReference type="AlphaFoldDB" id="A0A174WXV4"/>
<name>A0A174WXV4_9FIRM</name>
<dbReference type="Proteomes" id="UP000434223">
    <property type="component" value="Unassembled WGS sequence"/>
</dbReference>
<gene>
    <name evidence="1" type="ORF">CE91St55_48220</name>
    <name evidence="2" type="ORF">GNE07_28660</name>
</gene>
<dbReference type="OrthoDB" id="1938529at2"/>
<evidence type="ECO:0000313" key="2">
    <source>
        <dbReference type="EMBL" id="MUB66994.1"/>
    </source>
</evidence>
<organism evidence="1 4">
    <name type="scientific">Hungatella hathewayi</name>
    <dbReference type="NCBI Taxonomy" id="154046"/>
    <lineage>
        <taxon>Bacteria</taxon>
        <taxon>Bacillati</taxon>
        <taxon>Bacillota</taxon>
        <taxon>Clostridia</taxon>
        <taxon>Lachnospirales</taxon>
        <taxon>Lachnospiraceae</taxon>
        <taxon>Hungatella</taxon>
    </lineage>
</organism>
<reference evidence="2 3" key="1">
    <citation type="submission" date="2019-09" db="EMBL/GenBank/DDBJ databases">
        <title>Draft genome sequencing of Hungatella hathewayi 123Y-2.</title>
        <authorList>
            <person name="Lv Q."/>
            <person name="Li S."/>
        </authorList>
    </citation>
    <scope>NUCLEOTIDE SEQUENCE [LARGE SCALE GENOMIC DNA]</scope>
    <source>
        <strain evidence="2 3">123Y-2</strain>
    </source>
</reference>